<reference evidence="6" key="1">
    <citation type="submission" date="2021-01" db="EMBL/GenBank/DDBJ databases">
        <authorList>
            <person name="Corre E."/>
            <person name="Pelletier E."/>
            <person name="Niang G."/>
            <person name="Scheremetjew M."/>
            <person name="Finn R."/>
            <person name="Kale V."/>
            <person name="Holt S."/>
            <person name="Cochrane G."/>
            <person name="Meng A."/>
            <person name="Brown T."/>
            <person name="Cohen L."/>
        </authorList>
    </citation>
    <scope>NUCLEOTIDE SEQUENCE</scope>
    <source>
        <strain evidence="6">Ms1</strain>
    </source>
</reference>
<dbReference type="EC" id="3.1.3.16" evidence="1"/>
<dbReference type="InterPro" id="IPR006186">
    <property type="entry name" value="Ser/Thr-sp_prot-phosphatase"/>
</dbReference>
<dbReference type="EMBL" id="HBFS01012531">
    <property type="protein sequence ID" value="CAD8915359.1"/>
    <property type="molecule type" value="Transcribed_RNA"/>
</dbReference>
<feature type="domain" description="Serine/threonine specific protein phosphatases" evidence="5">
    <location>
        <begin position="1"/>
        <end position="109"/>
    </location>
</feature>
<keyword evidence="3" id="KW-0378">Hydrolase</keyword>
<organism evidence="6">
    <name type="scientific">Bicosoecida sp. CB-2014</name>
    <dbReference type="NCBI Taxonomy" id="1486930"/>
    <lineage>
        <taxon>Eukaryota</taxon>
        <taxon>Sar</taxon>
        <taxon>Stramenopiles</taxon>
        <taxon>Bigyra</taxon>
        <taxon>Opalozoa</taxon>
        <taxon>Bicosoecida</taxon>
    </lineage>
</organism>
<name>A0A7S1CC30_9STRA</name>
<dbReference type="InterPro" id="IPR029052">
    <property type="entry name" value="Metallo-depent_PP-like"/>
</dbReference>
<dbReference type="GO" id="GO:0004722">
    <property type="term" value="F:protein serine/threonine phosphatase activity"/>
    <property type="evidence" value="ECO:0007669"/>
    <property type="project" value="UniProtKB-EC"/>
</dbReference>
<evidence type="ECO:0000256" key="2">
    <source>
        <dbReference type="ARBA" id="ARBA00022723"/>
    </source>
</evidence>
<dbReference type="Pfam" id="PF00149">
    <property type="entry name" value="Metallophos"/>
    <property type="match status" value="1"/>
</dbReference>
<dbReference type="InterPro" id="IPR004843">
    <property type="entry name" value="Calcineurin-like_PHP"/>
</dbReference>
<evidence type="ECO:0000256" key="4">
    <source>
        <dbReference type="ARBA" id="ARBA00023211"/>
    </source>
</evidence>
<dbReference type="SUPFAM" id="SSF56300">
    <property type="entry name" value="Metallo-dependent phosphatases"/>
    <property type="match status" value="1"/>
</dbReference>
<protein>
    <recommendedName>
        <fullName evidence="1">protein-serine/threonine phosphatase</fullName>
        <ecNumber evidence="1">3.1.3.16</ecNumber>
    </recommendedName>
</protein>
<dbReference type="GO" id="GO:0046872">
    <property type="term" value="F:metal ion binding"/>
    <property type="evidence" value="ECO:0007669"/>
    <property type="project" value="UniProtKB-KW"/>
</dbReference>
<dbReference type="InterPro" id="IPR047129">
    <property type="entry name" value="PPA2-like"/>
</dbReference>
<accession>A0A7S1CC30</accession>
<dbReference type="PANTHER" id="PTHR45619">
    <property type="entry name" value="SERINE/THREONINE-PROTEIN PHOSPHATASE PP2A-RELATED"/>
    <property type="match status" value="1"/>
</dbReference>
<dbReference type="PRINTS" id="PR00114">
    <property type="entry name" value="STPHPHTASE"/>
</dbReference>
<evidence type="ECO:0000256" key="1">
    <source>
        <dbReference type="ARBA" id="ARBA00013081"/>
    </source>
</evidence>
<proteinExistence type="predicted"/>
<dbReference type="Gene3D" id="3.60.21.10">
    <property type="match status" value="1"/>
</dbReference>
<evidence type="ECO:0000313" key="6">
    <source>
        <dbReference type="EMBL" id="CAD8915359.1"/>
    </source>
</evidence>
<sequence>MMEVPPDGPFADLVWSDPEDIDGWAVSPRGAGYLFGGRVCAEFLHLNGLELVARAHQLAMEGFKYHFAEETAITVWSCPNYCYRCGNVAAIMELDGSLGRTFKVFREVEEPDYKDGAGGSTVSYFL</sequence>
<evidence type="ECO:0000259" key="5">
    <source>
        <dbReference type="SMART" id="SM00156"/>
    </source>
</evidence>
<dbReference type="AlphaFoldDB" id="A0A7S1CC30"/>
<evidence type="ECO:0000256" key="3">
    <source>
        <dbReference type="ARBA" id="ARBA00022801"/>
    </source>
</evidence>
<dbReference type="SMART" id="SM00156">
    <property type="entry name" value="PP2Ac"/>
    <property type="match status" value="1"/>
</dbReference>
<gene>
    <name evidence="6" type="ORF">BSP0115_LOCUS8616</name>
</gene>
<keyword evidence="2" id="KW-0479">Metal-binding</keyword>
<keyword evidence="4" id="KW-0464">Manganese</keyword>